<accession>A0A4R3MVS7</accession>
<dbReference type="GO" id="GO:0003824">
    <property type="term" value="F:catalytic activity"/>
    <property type="evidence" value="ECO:0007669"/>
    <property type="project" value="UniProtKB-ARBA"/>
</dbReference>
<dbReference type="SUPFAM" id="SSF55073">
    <property type="entry name" value="Nucleotide cyclase"/>
    <property type="match status" value="1"/>
</dbReference>
<dbReference type="PROSITE" id="PS50887">
    <property type="entry name" value="GGDEF"/>
    <property type="match status" value="1"/>
</dbReference>
<comment type="caution">
    <text evidence="6">The sequence shown here is derived from an EMBL/GenBank/DDBJ whole genome shotgun (WGS) entry which is preliminary data.</text>
</comment>
<dbReference type="InterPro" id="IPR035919">
    <property type="entry name" value="EAL_sf"/>
</dbReference>
<dbReference type="PROSITE" id="PS50883">
    <property type="entry name" value="EAL"/>
    <property type="match status" value="1"/>
</dbReference>
<dbReference type="InterPro" id="IPR029787">
    <property type="entry name" value="Nucleotide_cyclase"/>
</dbReference>
<dbReference type="InterPro" id="IPR000160">
    <property type="entry name" value="GGDEF_dom"/>
</dbReference>
<protein>
    <submittedName>
        <fullName evidence="6">PAS domain S-box-containing protein/diguanylate cyclase (GGDEF)-like protein</fullName>
    </submittedName>
</protein>
<gene>
    <name evidence="6" type="ORF">EDC35_11612</name>
</gene>
<evidence type="ECO:0000259" key="2">
    <source>
        <dbReference type="PROSITE" id="PS50112"/>
    </source>
</evidence>
<dbReference type="Gene3D" id="3.30.450.20">
    <property type="entry name" value="PAS domain"/>
    <property type="match status" value="2"/>
</dbReference>
<feature type="domain" description="PAS" evidence="2">
    <location>
        <begin position="17"/>
        <end position="61"/>
    </location>
</feature>
<evidence type="ECO:0000256" key="1">
    <source>
        <dbReference type="ARBA" id="ARBA00001946"/>
    </source>
</evidence>
<dbReference type="InterPro" id="IPR052155">
    <property type="entry name" value="Biofilm_reg_signaling"/>
</dbReference>
<dbReference type="PROSITE" id="PS50113">
    <property type="entry name" value="PAC"/>
    <property type="match status" value="1"/>
</dbReference>
<dbReference type="SUPFAM" id="SSF141868">
    <property type="entry name" value="EAL domain-like"/>
    <property type="match status" value="1"/>
</dbReference>
<dbReference type="NCBIfam" id="TIGR00254">
    <property type="entry name" value="GGDEF"/>
    <property type="match status" value="1"/>
</dbReference>
<dbReference type="OrthoDB" id="8553030at2"/>
<dbReference type="Proteomes" id="UP000295717">
    <property type="component" value="Unassembled WGS sequence"/>
</dbReference>
<dbReference type="Pfam" id="PF13426">
    <property type="entry name" value="PAS_9"/>
    <property type="match status" value="1"/>
</dbReference>
<dbReference type="InterPro" id="IPR043128">
    <property type="entry name" value="Rev_trsase/Diguanyl_cyclase"/>
</dbReference>
<dbReference type="Pfam" id="PF00563">
    <property type="entry name" value="EAL"/>
    <property type="match status" value="1"/>
</dbReference>
<dbReference type="InterPro" id="IPR025991">
    <property type="entry name" value="Chemoreceptor_zinc-bind_dom"/>
</dbReference>
<dbReference type="InterPro" id="IPR001633">
    <property type="entry name" value="EAL_dom"/>
</dbReference>
<dbReference type="CDD" id="cd01949">
    <property type="entry name" value="GGDEF"/>
    <property type="match status" value="1"/>
</dbReference>
<dbReference type="Pfam" id="PF00990">
    <property type="entry name" value="GGDEF"/>
    <property type="match status" value="1"/>
</dbReference>
<name>A0A4R3MVS7_9GAMM</name>
<dbReference type="SMART" id="SM00086">
    <property type="entry name" value="PAC"/>
    <property type="match status" value="2"/>
</dbReference>
<comment type="cofactor">
    <cofactor evidence="1">
        <name>Mg(2+)</name>
        <dbReference type="ChEBI" id="CHEBI:18420"/>
    </cofactor>
</comment>
<feature type="domain" description="EAL" evidence="4">
    <location>
        <begin position="454"/>
        <end position="708"/>
    </location>
</feature>
<dbReference type="SUPFAM" id="SSF55785">
    <property type="entry name" value="PYP-like sensor domain (PAS domain)"/>
    <property type="match status" value="2"/>
</dbReference>
<dbReference type="CDD" id="cd01948">
    <property type="entry name" value="EAL"/>
    <property type="match status" value="1"/>
</dbReference>
<dbReference type="InterPro" id="IPR035965">
    <property type="entry name" value="PAS-like_dom_sf"/>
</dbReference>
<dbReference type="SMART" id="SM00052">
    <property type="entry name" value="EAL"/>
    <property type="match status" value="1"/>
</dbReference>
<dbReference type="PANTHER" id="PTHR44757">
    <property type="entry name" value="DIGUANYLATE CYCLASE DGCP"/>
    <property type="match status" value="1"/>
</dbReference>
<dbReference type="FunFam" id="3.30.70.270:FF:000001">
    <property type="entry name" value="Diguanylate cyclase domain protein"/>
    <property type="match status" value="1"/>
</dbReference>
<evidence type="ECO:0000259" key="4">
    <source>
        <dbReference type="PROSITE" id="PS50883"/>
    </source>
</evidence>
<reference evidence="6 7" key="1">
    <citation type="submission" date="2019-03" db="EMBL/GenBank/DDBJ databases">
        <title>Genomic Encyclopedia of Type Strains, Phase IV (KMG-IV): sequencing the most valuable type-strain genomes for metagenomic binning, comparative biology and taxonomic classification.</title>
        <authorList>
            <person name="Goeker M."/>
        </authorList>
    </citation>
    <scope>NUCLEOTIDE SEQUENCE [LARGE SCALE GENOMIC DNA]</scope>
    <source>
        <strain evidence="6 7">DSM 13587</strain>
    </source>
</reference>
<sequence>MSKAKQPECQEGDTIKGQQFAIELVHQLVVPTFVLDAECRVIVWNRACEQLTGMPAADVIGTREHWRAFYSKPRPCLADLVAQERMDEIDRFYVAHESLPDTMRDAQAENWCVMPLLGTERYLALDAAPIRDAAGRLIAVVETLRDMTDRKLAERRLRLIASVFEHSQEGIVITDPAARILDVNGAFTRVTGYSREEVLGQTPALLKSDLQDATFYQDMWQRLNETGQWQGEVWNRKKSGELYPEILHINAVSKGNEITHYIGMFLDITDLKNTQQRLENLANYDSLTGLPNRVLLADRLHQALANAKRHNQLVAICFLDLDDFKLVNDQYGHETGDHFLIEIAQRLLGTIRVNDTVARLGGDEFVLLITDLEHPDELNAILGRICDSIARPFQLGDIALGVSVSIGVTLYPLDDSDPDTLLRHADQSMYQAKQSGRNRYHVFDLQAANAILVRHRELERIRQALQHGEFRLYYQPKVNMRTGEVVGMEALIRWQHPEHGIVPPLEFLPLIENSPLIVEIGEWVLHEALEQMDQWAAAGRPVAVSVNISAHHFQHIDFVARLRAILNEHPDVSPHLLELEILESAALSDIRMMRGVIAACQLMGVTFALDDFGTGYSSLSYLKQLPAETLKIDQSFVRDMLDDQEDLAIIEGVIGLANVFKKHVIAEGVETPEHGLLLMRFGCDYAQGYGISRPMPGNQVPDWIKRFKPDSKWDTWANDQQGHRLDTPLILAQYDHIKWVRRIVEAVEEPGADLTIENLGNPEGCRFGVWYHNEGRARYGHLPEHAEVGATHCSIHRIGAEVIDLRARGDLEAARVKCEELLALKATMLNQLDRLQRSAAAGADAL</sequence>
<dbReference type="InterPro" id="IPR000700">
    <property type="entry name" value="PAS-assoc_C"/>
</dbReference>
<feature type="domain" description="GGDEF" evidence="5">
    <location>
        <begin position="312"/>
        <end position="445"/>
    </location>
</feature>
<dbReference type="PANTHER" id="PTHR44757:SF2">
    <property type="entry name" value="BIOFILM ARCHITECTURE MAINTENANCE PROTEIN MBAA"/>
    <property type="match status" value="1"/>
</dbReference>
<dbReference type="EMBL" id="SMAO01000016">
    <property type="protein sequence ID" value="TCT17974.1"/>
    <property type="molecule type" value="Genomic_DNA"/>
</dbReference>
<dbReference type="SMART" id="SM00267">
    <property type="entry name" value="GGDEF"/>
    <property type="match status" value="1"/>
</dbReference>
<dbReference type="InterPro" id="IPR013656">
    <property type="entry name" value="PAS_4"/>
</dbReference>
<dbReference type="SMART" id="SM00091">
    <property type="entry name" value="PAS"/>
    <property type="match status" value="2"/>
</dbReference>
<dbReference type="NCBIfam" id="TIGR00229">
    <property type="entry name" value="sensory_box"/>
    <property type="match status" value="2"/>
</dbReference>
<evidence type="ECO:0000313" key="6">
    <source>
        <dbReference type="EMBL" id="TCT17974.1"/>
    </source>
</evidence>
<dbReference type="Gene3D" id="3.20.20.450">
    <property type="entry name" value="EAL domain"/>
    <property type="match status" value="1"/>
</dbReference>
<dbReference type="Pfam" id="PF08448">
    <property type="entry name" value="PAS_4"/>
    <property type="match status" value="1"/>
</dbReference>
<dbReference type="CDD" id="cd00130">
    <property type="entry name" value="PAS"/>
    <property type="match status" value="2"/>
</dbReference>
<evidence type="ECO:0000259" key="3">
    <source>
        <dbReference type="PROSITE" id="PS50113"/>
    </source>
</evidence>
<dbReference type="Gene3D" id="1.20.120.30">
    <property type="entry name" value="Aspartate receptor, ligand-binding domain"/>
    <property type="match status" value="1"/>
</dbReference>
<keyword evidence="7" id="KW-1185">Reference proteome</keyword>
<dbReference type="PROSITE" id="PS50112">
    <property type="entry name" value="PAS"/>
    <property type="match status" value="2"/>
</dbReference>
<feature type="domain" description="PAC" evidence="3">
    <location>
        <begin position="107"/>
        <end position="159"/>
    </location>
</feature>
<organism evidence="6 7">
    <name type="scientific">Thiobaca trueperi</name>
    <dbReference type="NCBI Taxonomy" id="127458"/>
    <lineage>
        <taxon>Bacteria</taxon>
        <taxon>Pseudomonadati</taxon>
        <taxon>Pseudomonadota</taxon>
        <taxon>Gammaproteobacteria</taxon>
        <taxon>Chromatiales</taxon>
        <taxon>Chromatiaceae</taxon>
        <taxon>Thiobaca</taxon>
    </lineage>
</organism>
<dbReference type="InterPro" id="IPR001610">
    <property type="entry name" value="PAC"/>
</dbReference>
<dbReference type="InterPro" id="IPR000014">
    <property type="entry name" value="PAS"/>
</dbReference>
<dbReference type="Pfam" id="PF13682">
    <property type="entry name" value="CZB"/>
    <property type="match status" value="1"/>
</dbReference>
<dbReference type="AlphaFoldDB" id="A0A4R3MVS7"/>
<dbReference type="Gene3D" id="3.30.70.270">
    <property type="match status" value="1"/>
</dbReference>
<feature type="domain" description="PAS" evidence="2">
    <location>
        <begin position="156"/>
        <end position="202"/>
    </location>
</feature>
<evidence type="ECO:0000313" key="7">
    <source>
        <dbReference type="Proteomes" id="UP000295717"/>
    </source>
</evidence>
<proteinExistence type="predicted"/>
<evidence type="ECO:0000259" key="5">
    <source>
        <dbReference type="PROSITE" id="PS50887"/>
    </source>
</evidence>